<gene>
    <name evidence="2" type="ORF">CkaCkLH20_07308</name>
</gene>
<dbReference type="InterPro" id="IPR052523">
    <property type="entry name" value="Trichothecene_AcTrans"/>
</dbReference>
<dbReference type="EMBL" id="JAATWM020000023">
    <property type="protein sequence ID" value="KAF9875042.1"/>
    <property type="molecule type" value="Genomic_DNA"/>
</dbReference>
<dbReference type="OrthoDB" id="2832510at2759"/>
<evidence type="ECO:0000313" key="2">
    <source>
        <dbReference type="EMBL" id="KAF9875042.1"/>
    </source>
</evidence>
<dbReference type="CDD" id="cd04301">
    <property type="entry name" value="NAT_SF"/>
    <property type="match status" value="1"/>
</dbReference>
<keyword evidence="3" id="KW-1185">Reference proteome</keyword>
<dbReference type="SUPFAM" id="SSF55729">
    <property type="entry name" value="Acyl-CoA N-acyltransferases (Nat)"/>
    <property type="match status" value="1"/>
</dbReference>
<sequence length="243" mass="27263">MSTHVVVQPVDSPEDFTQIYHCISEAFGRQIKDSIWIAMNSNWNSPEGQKEGATKLFQRWQSANKNKDGRPNTVMLKATLPDPQDNFKLKIVGAAIWTQASFVEGHGDPPTDSPAGLAALSPTERRFASQMFRSLWKRRVSLAQEKAKSESPAVFTLDTCAVDPAFQRRGVAGKLVAWGLEEAERRGGLECITEASPMGRVVYKRLGFRAEGAEEDLVYEVDEEFRNRDKPEILFMRTWAGKV</sequence>
<feature type="domain" description="N-acetyltransferase" evidence="1">
    <location>
        <begin position="157"/>
        <end position="232"/>
    </location>
</feature>
<dbReference type="GeneID" id="62163099"/>
<proteinExistence type="predicted"/>
<dbReference type="GO" id="GO:0016747">
    <property type="term" value="F:acyltransferase activity, transferring groups other than amino-acyl groups"/>
    <property type="evidence" value="ECO:0007669"/>
    <property type="project" value="InterPro"/>
</dbReference>
<protein>
    <submittedName>
        <fullName evidence="2">GNAT family acetyltransferase</fullName>
    </submittedName>
</protein>
<dbReference type="PROSITE" id="PS51186">
    <property type="entry name" value="GNAT"/>
    <property type="match status" value="1"/>
</dbReference>
<dbReference type="Pfam" id="PF13673">
    <property type="entry name" value="Acetyltransf_10"/>
    <property type="match status" value="1"/>
</dbReference>
<evidence type="ECO:0000313" key="3">
    <source>
        <dbReference type="Proteomes" id="UP000781932"/>
    </source>
</evidence>
<accession>A0A9P6LJX6</accession>
<dbReference type="RefSeq" id="XP_038744503.1">
    <property type="nucleotide sequence ID" value="XM_038890025.1"/>
</dbReference>
<evidence type="ECO:0000259" key="1">
    <source>
        <dbReference type="PROSITE" id="PS51186"/>
    </source>
</evidence>
<dbReference type="PANTHER" id="PTHR42791">
    <property type="entry name" value="GNAT FAMILY ACETYLTRANSFERASE"/>
    <property type="match status" value="1"/>
</dbReference>
<reference evidence="2" key="1">
    <citation type="submission" date="2020-03" db="EMBL/GenBank/DDBJ databases">
        <authorList>
            <person name="He L."/>
        </authorList>
    </citation>
    <scope>NUCLEOTIDE SEQUENCE</scope>
    <source>
        <strain evidence="2">CkLH20</strain>
    </source>
</reference>
<reference evidence="2" key="2">
    <citation type="submission" date="2020-11" db="EMBL/GenBank/DDBJ databases">
        <title>Whole genome sequencing of Colletotrichum sp.</title>
        <authorList>
            <person name="Li H."/>
        </authorList>
    </citation>
    <scope>NUCLEOTIDE SEQUENCE</scope>
    <source>
        <strain evidence="2">CkLH20</strain>
    </source>
</reference>
<name>A0A9P6LJX6_9PEZI</name>
<dbReference type="PANTHER" id="PTHR42791:SF14">
    <property type="entry name" value="N-ACETYLTRANSFERASE DOMAIN-CONTAINING PROTEIN"/>
    <property type="match status" value="1"/>
</dbReference>
<dbReference type="AlphaFoldDB" id="A0A9P6LJX6"/>
<comment type="caution">
    <text evidence="2">The sequence shown here is derived from an EMBL/GenBank/DDBJ whole genome shotgun (WGS) entry which is preliminary data.</text>
</comment>
<dbReference type="InterPro" id="IPR016181">
    <property type="entry name" value="Acyl_CoA_acyltransferase"/>
</dbReference>
<organism evidence="2 3">
    <name type="scientific">Colletotrichum karsti</name>
    <dbReference type="NCBI Taxonomy" id="1095194"/>
    <lineage>
        <taxon>Eukaryota</taxon>
        <taxon>Fungi</taxon>
        <taxon>Dikarya</taxon>
        <taxon>Ascomycota</taxon>
        <taxon>Pezizomycotina</taxon>
        <taxon>Sordariomycetes</taxon>
        <taxon>Hypocreomycetidae</taxon>
        <taxon>Glomerellales</taxon>
        <taxon>Glomerellaceae</taxon>
        <taxon>Colletotrichum</taxon>
        <taxon>Colletotrichum boninense species complex</taxon>
    </lineage>
</organism>
<dbReference type="InterPro" id="IPR000182">
    <property type="entry name" value="GNAT_dom"/>
</dbReference>
<dbReference type="Gene3D" id="3.40.630.30">
    <property type="match status" value="1"/>
</dbReference>
<dbReference type="Proteomes" id="UP000781932">
    <property type="component" value="Unassembled WGS sequence"/>
</dbReference>